<reference evidence="3 4" key="1">
    <citation type="submission" date="2017-10" db="EMBL/GenBank/DDBJ databases">
        <title>Sequencing the genomes of 1000 actinobacteria strains.</title>
        <authorList>
            <person name="Klenk H.-P."/>
        </authorList>
    </citation>
    <scope>NUCLEOTIDE SEQUENCE [LARGE SCALE GENOMIC DNA]</scope>
    <source>
        <strain evidence="3 4">DSM 20688</strain>
    </source>
</reference>
<proteinExistence type="predicted"/>
<accession>A0A2A9DNK5</accession>
<evidence type="ECO:0000256" key="1">
    <source>
        <dbReference type="SAM" id="MobiDB-lite"/>
    </source>
</evidence>
<keyword evidence="4" id="KW-1185">Reference proteome</keyword>
<feature type="compositionally biased region" description="Polar residues" evidence="1">
    <location>
        <begin position="30"/>
        <end position="47"/>
    </location>
</feature>
<evidence type="ECO:0008006" key="5">
    <source>
        <dbReference type="Google" id="ProtNLM"/>
    </source>
</evidence>
<dbReference type="AlphaFoldDB" id="A0A2A9DNK5"/>
<sequence length="465" mass="50619">MHSPSHTVRLAAALSTLALALTACTQAQDSATPSSQQESHTAQAADTQDTKDTQAYLEPFGAAIKEHWPVSGEIWPGVDYTQHVAVVFKLDANDEVQQAWAFDTNGSRELTTQEIAGLTPPDAGGYSEGELGDRTAVFLAINDDTIAEDPDTTELYRFASHELVHFYHQPNLTGSAEEGSRSESYPIDPAPRVARHMIYHNLVQALKHPEQREEHVQHAKFWHEQWKQQFPEEAKGIAWVDIVEGHARYIENFLTFQTADSTPEEIRAGALDNIKEETFPSADKESYELGYVAGLLLDATDPNWKPDFLKENVTPVEKLLAGVTPAEQTVDPAIKKDVQETIADANEQLAPYMQTLKEAEDDPSVPYLAVDIMASSGSFYSKSFVSYLGKDAVAGFVGQYALGGGELSVDDAGVWMAGTEILVPLPKGTQAEGGTLNLDGGKVKAKGVKVTAETEGGRTVYRAVG</sequence>
<gene>
    <name evidence="3" type="ORF">ATK06_0561</name>
</gene>
<comment type="caution">
    <text evidence="3">The sequence shown here is derived from an EMBL/GenBank/DDBJ whole genome shotgun (WGS) entry which is preliminary data.</text>
</comment>
<feature type="chain" id="PRO_5013196658" description="Lipoprotein" evidence="2">
    <location>
        <begin position="28"/>
        <end position="465"/>
    </location>
</feature>
<evidence type="ECO:0000256" key="2">
    <source>
        <dbReference type="SAM" id="SignalP"/>
    </source>
</evidence>
<name>A0A2A9DNK5_9CORY</name>
<organism evidence="3 4">
    <name type="scientific">Corynebacterium renale</name>
    <dbReference type="NCBI Taxonomy" id="1724"/>
    <lineage>
        <taxon>Bacteria</taxon>
        <taxon>Bacillati</taxon>
        <taxon>Actinomycetota</taxon>
        <taxon>Actinomycetes</taxon>
        <taxon>Mycobacteriales</taxon>
        <taxon>Corynebacteriaceae</taxon>
        <taxon>Corynebacterium</taxon>
    </lineage>
</organism>
<dbReference type="OrthoDB" id="2078524at2"/>
<keyword evidence="2" id="KW-0732">Signal</keyword>
<dbReference type="RefSeq" id="WP_048379753.1">
    <property type="nucleotide sequence ID" value="NZ_LDYE01000004.1"/>
</dbReference>
<dbReference type="Proteomes" id="UP000221653">
    <property type="component" value="Unassembled WGS sequence"/>
</dbReference>
<evidence type="ECO:0000313" key="3">
    <source>
        <dbReference type="EMBL" id="PFG27500.1"/>
    </source>
</evidence>
<protein>
    <recommendedName>
        <fullName evidence="5">Lipoprotein</fullName>
    </recommendedName>
</protein>
<feature type="signal peptide" evidence="2">
    <location>
        <begin position="1"/>
        <end position="27"/>
    </location>
</feature>
<evidence type="ECO:0000313" key="4">
    <source>
        <dbReference type="Proteomes" id="UP000221653"/>
    </source>
</evidence>
<dbReference type="EMBL" id="PDJF01000001">
    <property type="protein sequence ID" value="PFG27500.1"/>
    <property type="molecule type" value="Genomic_DNA"/>
</dbReference>
<feature type="region of interest" description="Disordered" evidence="1">
    <location>
        <begin position="30"/>
        <end position="50"/>
    </location>
</feature>